<evidence type="ECO:0000313" key="10">
    <source>
        <dbReference type="EMBL" id="MFC0391290.1"/>
    </source>
</evidence>
<dbReference type="Pfam" id="PF07992">
    <property type="entry name" value="Pyr_redox_2"/>
    <property type="match status" value="1"/>
</dbReference>
<evidence type="ECO:0000256" key="1">
    <source>
        <dbReference type="ARBA" id="ARBA00001974"/>
    </source>
</evidence>
<dbReference type="CDD" id="cd19943">
    <property type="entry name" value="NirB_Fer2_BFD-like_1"/>
    <property type="match status" value="1"/>
</dbReference>
<keyword evidence="4" id="KW-0274">FAD</keyword>
<dbReference type="NCBIfam" id="TIGR02374">
    <property type="entry name" value="nitri_red_nirB"/>
    <property type="match status" value="1"/>
</dbReference>
<keyword evidence="11" id="KW-1185">Reference proteome</keyword>
<feature type="domain" description="NADH-rubredoxin oxidoreductase C-terminal" evidence="9">
    <location>
        <begin position="316"/>
        <end position="384"/>
    </location>
</feature>
<dbReference type="PANTHER" id="PTHR43429">
    <property type="entry name" value="PYRIDINE NUCLEOTIDE-DISULFIDE OXIDOREDUCTASE DOMAIN-CONTAINING"/>
    <property type="match status" value="1"/>
</dbReference>
<name>A0ABV6J601_9BACL</name>
<dbReference type="InterPro" id="IPR012744">
    <property type="entry name" value="Nitri_red_NirB"/>
</dbReference>
<keyword evidence="3" id="KW-0479">Metal-binding</keyword>
<dbReference type="Gene3D" id="1.10.10.1100">
    <property type="entry name" value="BFD-like [2Fe-2S]-binding domain"/>
    <property type="match status" value="1"/>
</dbReference>
<evidence type="ECO:0000259" key="8">
    <source>
        <dbReference type="Pfam" id="PF07992"/>
    </source>
</evidence>
<dbReference type="Gene3D" id="3.30.390.30">
    <property type="match status" value="1"/>
</dbReference>
<evidence type="ECO:0000313" key="11">
    <source>
        <dbReference type="Proteomes" id="UP001589818"/>
    </source>
</evidence>
<gene>
    <name evidence="10" type="primary">nirB</name>
    <name evidence="10" type="ORF">ACFFJ8_07850</name>
</gene>
<comment type="cofactor">
    <cofactor evidence="1">
        <name>FAD</name>
        <dbReference type="ChEBI" id="CHEBI:57692"/>
    </cofactor>
</comment>
<dbReference type="Pfam" id="PF04324">
    <property type="entry name" value="Fer2_BFD"/>
    <property type="match status" value="2"/>
</dbReference>
<dbReference type="InterPro" id="IPR041575">
    <property type="entry name" value="Rubredoxin_C"/>
</dbReference>
<keyword evidence="2" id="KW-0285">Flavoprotein</keyword>
<keyword evidence="5" id="KW-0408">Iron</keyword>
<dbReference type="PANTHER" id="PTHR43429:SF3">
    <property type="entry name" value="NITRITE REDUCTASE [NAD(P)H]"/>
    <property type="match status" value="1"/>
</dbReference>
<dbReference type="SUPFAM" id="SSF56014">
    <property type="entry name" value="Nitrite and sulphite reductase 4Fe-4S domain-like"/>
    <property type="match status" value="1"/>
</dbReference>
<protein>
    <submittedName>
        <fullName evidence="10">Nitrite reductase large subunit NirB</fullName>
    </submittedName>
</protein>
<keyword evidence="6" id="KW-0411">Iron-sulfur</keyword>
<dbReference type="InterPro" id="IPR036188">
    <property type="entry name" value="FAD/NAD-bd_sf"/>
</dbReference>
<evidence type="ECO:0000256" key="6">
    <source>
        <dbReference type="ARBA" id="ARBA00023014"/>
    </source>
</evidence>
<evidence type="ECO:0000256" key="4">
    <source>
        <dbReference type="ARBA" id="ARBA00022827"/>
    </source>
</evidence>
<dbReference type="EMBL" id="JBHLVF010000010">
    <property type="protein sequence ID" value="MFC0391290.1"/>
    <property type="molecule type" value="Genomic_DNA"/>
</dbReference>
<accession>A0ABV6J601</accession>
<dbReference type="InterPro" id="IPR045854">
    <property type="entry name" value="NO2/SO3_Rdtase_4Fe4S_sf"/>
</dbReference>
<evidence type="ECO:0000256" key="3">
    <source>
        <dbReference type="ARBA" id="ARBA00022723"/>
    </source>
</evidence>
<dbReference type="PRINTS" id="PR00411">
    <property type="entry name" value="PNDRDTASEI"/>
</dbReference>
<dbReference type="Pfam" id="PF18267">
    <property type="entry name" value="Rubredoxin_C"/>
    <property type="match status" value="1"/>
</dbReference>
<sequence>MGKLKLVVIGNGMAGVRCVEEIYQISPDIYDITIIGSEPSPNYNRIMLSKVLQGDASFEDIILNDWDWYKERAIRLLAGQVAARIDVVGKKVETASGVIVEYDKLILATGSSAFIPQITGAGKPGVIAFRSLEDCRRMVDASRSYQKAAVIGGGLLGLEAARGLLNLGMEVQVVQNASFLMNRQLDRMAADILKFELEKQGMRFLFNKHTERIVGRKRAEGILFSDGTRLSADLIVMAVGIRPNVELGKSGGIHTNRAFVVSDYMETNVSDVFAVGECAEHDGIVYGLVAPLYEQGKVLAKVLCGKKTEPYRGSVPYAQLKISGIDVFSAGSVNDSEAETAYQLYDRTRNVYKKVTMIDGKIAGAVLYGDISEGNTLLGYLKRRTDVSVLSRAGASSASNGGADEAAASMSDQETVCNCNGVTKAVIVKAVRSGGLQTLAQVRERTKASGSCGGCKPMVAAIIELALTGGEAEEEPRVCGCTSLGHSALKEALKHSKYSSAKQVMAHLGWNREGGCAVCRPAIIYYLGEVEAAGAEVGSNYDEAINGYGLRIKLGSGVESGSSEARRVEWIGAELEGRLELHAMPHPVSVAIVSGINGGVGLPVRDVGIAEAPAGWEVYAGGHAEYPVKQAQLIAAGLTVEDALELGVTCLLWYGDSAFYREPVWKWLERQGMLAVREKLLDPEARDELQSRRFEEWPVKAVADGAGRRGGRIHGVERSS</sequence>
<dbReference type="InterPro" id="IPR007419">
    <property type="entry name" value="BFD-like_2Fe2S-bd_dom"/>
</dbReference>
<evidence type="ECO:0000259" key="7">
    <source>
        <dbReference type="Pfam" id="PF04324"/>
    </source>
</evidence>
<evidence type="ECO:0000256" key="2">
    <source>
        <dbReference type="ARBA" id="ARBA00022630"/>
    </source>
</evidence>
<reference evidence="10 11" key="1">
    <citation type="submission" date="2024-09" db="EMBL/GenBank/DDBJ databases">
        <authorList>
            <person name="Sun Q."/>
            <person name="Mori K."/>
        </authorList>
    </citation>
    <scope>NUCLEOTIDE SEQUENCE [LARGE SCALE GENOMIC DNA]</scope>
    <source>
        <strain evidence="10 11">CCM 4839</strain>
    </source>
</reference>
<dbReference type="InterPro" id="IPR041854">
    <property type="entry name" value="BFD-like_2Fe2S-bd_dom_sf"/>
</dbReference>
<feature type="domain" description="FAD/NAD(P)-binding" evidence="8">
    <location>
        <begin position="5"/>
        <end position="279"/>
    </location>
</feature>
<proteinExistence type="predicted"/>
<dbReference type="SUPFAM" id="SSF51905">
    <property type="entry name" value="FAD/NAD(P)-binding domain"/>
    <property type="match status" value="2"/>
</dbReference>
<dbReference type="Gene3D" id="3.30.413.10">
    <property type="entry name" value="Sulfite Reductase Hemoprotein, domain 1"/>
    <property type="match status" value="1"/>
</dbReference>
<dbReference type="Gene3D" id="3.50.50.60">
    <property type="entry name" value="FAD/NAD(P)-binding domain"/>
    <property type="match status" value="2"/>
</dbReference>
<feature type="domain" description="BFD-like [2Fe-2S]-binding" evidence="7">
    <location>
        <begin position="416"/>
        <end position="464"/>
    </location>
</feature>
<feature type="domain" description="BFD-like [2Fe-2S]-binding" evidence="7">
    <location>
        <begin position="478"/>
        <end position="528"/>
    </location>
</feature>
<dbReference type="CDD" id="cd19944">
    <property type="entry name" value="NirB_Fer2_BFD-like_2"/>
    <property type="match status" value="1"/>
</dbReference>
<evidence type="ECO:0000259" key="9">
    <source>
        <dbReference type="Pfam" id="PF18267"/>
    </source>
</evidence>
<comment type="caution">
    <text evidence="10">The sequence shown here is derived from an EMBL/GenBank/DDBJ whole genome shotgun (WGS) entry which is preliminary data.</text>
</comment>
<dbReference type="Proteomes" id="UP001589818">
    <property type="component" value="Unassembled WGS sequence"/>
</dbReference>
<organism evidence="10 11">
    <name type="scientific">Paenibacillus mendelii</name>
    <dbReference type="NCBI Taxonomy" id="206163"/>
    <lineage>
        <taxon>Bacteria</taxon>
        <taxon>Bacillati</taxon>
        <taxon>Bacillota</taxon>
        <taxon>Bacilli</taxon>
        <taxon>Bacillales</taxon>
        <taxon>Paenibacillaceae</taxon>
        <taxon>Paenibacillus</taxon>
    </lineage>
</organism>
<evidence type="ECO:0000256" key="5">
    <source>
        <dbReference type="ARBA" id="ARBA00023004"/>
    </source>
</evidence>
<dbReference type="InterPro" id="IPR023753">
    <property type="entry name" value="FAD/NAD-binding_dom"/>
</dbReference>
<dbReference type="RefSeq" id="WP_204818065.1">
    <property type="nucleotide sequence ID" value="NZ_JANHOF010000004.1"/>
</dbReference>
<dbReference type="PRINTS" id="PR00368">
    <property type="entry name" value="FADPNR"/>
</dbReference>
<dbReference type="InterPro" id="IPR016156">
    <property type="entry name" value="FAD/NAD-linked_Rdtase_dimer_sf"/>
</dbReference>
<dbReference type="InterPro" id="IPR050260">
    <property type="entry name" value="FAD-bd_OxRdtase"/>
</dbReference>